<accession>A0A5C3PHU3</accession>
<feature type="region of interest" description="Disordered" evidence="7">
    <location>
        <begin position="77"/>
        <end position="134"/>
    </location>
</feature>
<feature type="region of interest" description="Disordered" evidence="7">
    <location>
        <begin position="225"/>
        <end position="260"/>
    </location>
</feature>
<dbReference type="Pfam" id="PF00076">
    <property type="entry name" value="RRM_1"/>
    <property type="match status" value="1"/>
</dbReference>
<sequence length="418" mass="45730">MSTAEDGAPPAALASGSSAEAQAAAFADDPRVHFDQQAGAWRFEQDDGSELEYDAAKGAWVPVLDEELVKAQQAAYSVAGVDEETPAAPVLKRTTKKRKEPEDGPVNIAAGNKRGKKAAASDNNGASTSAAPERKSKNTAIYVTGLPADTDADEIIARFGKFGIILEDDAGDPKVKLYARDDGTFSGDALVVYYKEESVELAITMLDDAELRVGDPATRMRVQRAQFSHKHEGGEQGQGQGGSAAAKPRRTMEDKKRATRRIGKMQKKLGEWDDEDGFGPMITEEDKANVMNKHGRVVVLKHMFTLKELEEDKSLLLDLKDDVREECSTLGEVTNVVLYDEEPEGIMTVKFKDPLSAQACVIKMNGRFFSGRRIEATLYAGRQRFRRSGQTTDGLGDSEDTEKKRLDDFAQWLMAEGE</sequence>
<proteinExistence type="inferred from homology"/>
<evidence type="ECO:0000256" key="2">
    <source>
        <dbReference type="ARBA" id="ARBA00022664"/>
    </source>
</evidence>
<dbReference type="CDD" id="cd12285">
    <property type="entry name" value="RRM3_RBM39_like"/>
    <property type="match status" value="1"/>
</dbReference>
<dbReference type="PROSITE" id="PS50102">
    <property type="entry name" value="RRM"/>
    <property type="match status" value="1"/>
</dbReference>
<keyword evidence="3" id="KW-0677">Repeat</keyword>
<evidence type="ECO:0000256" key="4">
    <source>
        <dbReference type="ARBA" id="ARBA00022884"/>
    </source>
</evidence>
<evidence type="ECO:0000256" key="7">
    <source>
        <dbReference type="SAM" id="MobiDB-lite"/>
    </source>
</evidence>
<dbReference type="SMART" id="SM00360">
    <property type="entry name" value="RRM"/>
    <property type="match status" value="2"/>
</dbReference>
<feature type="region of interest" description="Disordered" evidence="7">
    <location>
        <begin position="1"/>
        <end position="31"/>
    </location>
</feature>
<dbReference type="SUPFAM" id="SSF54928">
    <property type="entry name" value="RNA-binding domain, RBD"/>
    <property type="match status" value="2"/>
</dbReference>
<evidence type="ECO:0000259" key="8">
    <source>
        <dbReference type="PROSITE" id="PS50102"/>
    </source>
</evidence>
<dbReference type="STRING" id="1314778.A0A5C3PHU3"/>
<dbReference type="GO" id="GO:0003723">
    <property type="term" value="F:RNA binding"/>
    <property type="evidence" value="ECO:0007669"/>
    <property type="project" value="UniProtKB-UniRule"/>
</dbReference>
<dbReference type="InterPro" id="IPR034393">
    <property type="entry name" value="TatSF1-like"/>
</dbReference>
<feature type="compositionally biased region" description="Polar residues" evidence="7">
    <location>
        <begin position="121"/>
        <end position="130"/>
    </location>
</feature>
<keyword evidence="4 6" id="KW-0694">RNA-binding</keyword>
<evidence type="ECO:0000256" key="3">
    <source>
        <dbReference type="ARBA" id="ARBA00022737"/>
    </source>
</evidence>
<dbReference type="FunCoup" id="A0A5C3PHU3">
    <property type="interactions" value="96"/>
</dbReference>
<feature type="domain" description="RRM" evidence="8">
    <location>
        <begin position="139"/>
        <end position="227"/>
    </location>
</feature>
<dbReference type="FunFam" id="3.30.70.330:FF:000105">
    <property type="entry name" value="HIV Tat-specific factor 1 homolog"/>
    <property type="match status" value="1"/>
</dbReference>
<keyword evidence="10" id="KW-1185">Reference proteome</keyword>
<dbReference type="GO" id="GO:0005686">
    <property type="term" value="C:U2 snRNP"/>
    <property type="evidence" value="ECO:0007669"/>
    <property type="project" value="TreeGrafter"/>
</dbReference>
<protein>
    <recommendedName>
        <fullName evidence="8">RRM domain-containing protein</fullName>
    </recommendedName>
</protein>
<feature type="compositionally biased region" description="Low complexity" evidence="7">
    <location>
        <begin position="1"/>
        <end position="27"/>
    </location>
</feature>
<dbReference type="InterPro" id="IPR034392">
    <property type="entry name" value="TatSF1-like_RRM1"/>
</dbReference>
<reference evidence="9 10" key="1">
    <citation type="journal article" date="2019" name="Nat. Ecol. Evol.">
        <title>Megaphylogeny resolves global patterns of mushroom evolution.</title>
        <authorList>
            <person name="Varga T."/>
            <person name="Krizsan K."/>
            <person name="Foldi C."/>
            <person name="Dima B."/>
            <person name="Sanchez-Garcia M."/>
            <person name="Sanchez-Ramirez S."/>
            <person name="Szollosi G.J."/>
            <person name="Szarkandi J.G."/>
            <person name="Papp V."/>
            <person name="Albert L."/>
            <person name="Andreopoulos W."/>
            <person name="Angelini C."/>
            <person name="Antonin V."/>
            <person name="Barry K.W."/>
            <person name="Bougher N.L."/>
            <person name="Buchanan P."/>
            <person name="Buyck B."/>
            <person name="Bense V."/>
            <person name="Catcheside P."/>
            <person name="Chovatia M."/>
            <person name="Cooper J."/>
            <person name="Damon W."/>
            <person name="Desjardin D."/>
            <person name="Finy P."/>
            <person name="Geml J."/>
            <person name="Haridas S."/>
            <person name="Hughes K."/>
            <person name="Justo A."/>
            <person name="Karasinski D."/>
            <person name="Kautmanova I."/>
            <person name="Kiss B."/>
            <person name="Kocsube S."/>
            <person name="Kotiranta H."/>
            <person name="LaButti K.M."/>
            <person name="Lechner B.E."/>
            <person name="Liimatainen K."/>
            <person name="Lipzen A."/>
            <person name="Lukacs Z."/>
            <person name="Mihaltcheva S."/>
            <person name="Morgado L.N."/>
            <person name="Niskanen T."/>
            <person name="Noordeloos M.E."/>
            <person name="Ohm R.A."/>
            <person name="Ortiz-Santana B."/>
            <person name="Ovrebo C."/>
            <person name="Racz N."/>
            <person name="Riley R."/>
            <person name="Savchenko A."/>
            <person name="Shiryaev A."/>
            <person name="Soop K."/>
            <person name="Spirin V."/>
            <person name="Szebenyi C."/>
            <person name="Tomsovsky M."/>
            <person name="Tulloss R.E."/>
            <person name="Uehling J."/>
            <person name="Grigoriev I.V."/>
            <person name="Vagvolgyi C."/>
            <person name="Papp T."/>
            <person name="Martin F.M."/>
            <person name="Miettinen O."/>
            <person name="Hibbett D.S."/>
            <person name="Nagy L.G."/>
        </authorList>
    </citation>
    <scope>NUCLEOTIDE SEQUENCE [LARGE SCALE GENOMIC DNA]</scope>
    <source>
        <strain evidence="9 10">HHB13444</strain>
    </source>
</reference>
<dbReference type="GO" id="GO:0000398">
    <property type="term" value="P:mRNA splicing, via spliceosome"/>
    <property type="evidence" value="ECO:0007669"/>
    <property type="project" value="InterPro"/>
</dbReference>
<dbReference type="AlphaFoldDB" id="A0A5C3PHU3"/>
<evidence type="ECO:0000256" key="1">
    <source>
        <dbReference type="ARBA" id="ARBA00007747"/>
    </source>
</evidence>
<evidence type="ECO:0000256" key="6">
    <source>
        <dbReference type="PROSITE-ProRule" id="PRU00176"/>
    </source>
</evidence>
<dbReference type="InterPro" id="IPR000504">
    <property type="entry name" value="RRM_dom"/>
</dbReference>
<dbReference type="Gene3D" id="3.30.70.330">
    <property type="match status" value="2"/>
</dbReference>
<dbReference type="InterPro" id="IPR035979">
    <property type="entry name" value="RBD_domain_sf"/>
</dbReference>
<organism evidence="9 10">
    <name type="scientific">Polyporus arcularius HHB13444</name>
    <dbReference type="NCBI Taxonomy" id="1314778"/>
    <lineage>
        <taxon>Eukaryota</taxon>
        <taxon>Fungi</taxon>
        <taxon>Dikarya</taxon>
        <taxon>Basidiomycota</taxon>
        <taxon>Agaricomycotina</taxon>
        <taxon>Agaricomycetes</taxon>
        <taxon>Polyporales</taxon>
        <taxon>Polyporaceae</taxon>
        <taxon>Polyporus</taxon>
    </lineage>
</organism>
<gene>
    <name evidence="9" type="ORF">K466DRAFT_487515</name>
</gene>
<evidence type="ECO:0000313" key="9">
    <source>
        <dbReference type="EMBL" id="TFK89126.1"/>
    </source>
</evidence>
<dbReference type="PANTHER" id="PTHR15608">
    <property type="entry name" value="SPLICING FACTOR U2AF-ASSOCIATED PROTEIN 2"/>
    <property type="match status" value="1"/>
</dbReference>
<dbReference type="InParanoid" id="A0A5C3PHU3"/>
<comment type="similarity">
    <text evidence="1">Belongs to the HTATSF1 family.</text>
</comment>
<name>A0A5C3PHU3_9APHY</name>
<dbReference type="EMBL" id="ML211087">
    <property type="protein sequence ID" value="TFK89126.1"/>
    <property type="molecule type" value="Genomic_DNA"/>
</dbReference>
<evidence type="ECO:0000256" key="5">
    <source>
        <dbReference type="ARBA" id="ARBA00023187"/>
    </source>
</evidence>
<dbReference type="CDD" id="cd12281">
    <property type="entry name" value="RRM1_TatSF1_like"/>
    <property type="match status" value="1"/>
</dbReference>
<dbReference type="Proteomes" id="UP000308197">
    <property type="component" value="Unassembled WGS sequence"/>
</dbReference>
<dbReference type="InterPro" id="IPR012677">
    <property type="entry name" value="Nucleotide-bd_a/b_plait_sf"/>
</dbReference>
<evidence type="ECO:0000313" key="10">
    <source>
        <dbReference type="Proteomes" id="UP000308197"/>
    </source>
</evidence>
<keyword evidence="5" id="KW-0508">mRNA splicing</keyword>
<keyword evidence="2" id="KW-0507">mRNA processing</keyword>
<dbReference type="PANTHER" id="PTHR15608:SF0">
    <property type="entry name" value="HIV TAT-SPECIFIC FACTOR 1"/>
    <property type="match status" value="1"/>
</dbReference>
<dbReference type="GO" id="GO:0005684">
    <property type="term" value="C:U2-type spliceosomal complex"/>
    <property type="evidence" value="ECO:0007669"/>
    <property type="project" value="TreeGrafter"/>
</dbReference>